<comment type="caution">
    <text evidence="3">The sequence shown here is derived from an EMBL/GenBank/DDBJ whole genome shotgun (WGS) entry which is preliminary data.</text>
</comment>
<evidence type="ECO:0000313" key="3">
    <source>
        <dbReference type="EMBL" id="MDH7637239.1"/>
    </source>
</evidence>
<dbReference type="EMBL" id="JARYGZ010000001">
    <property type="protein sequence ID" value="MDH7637239.1"/>
    <property type="molecule type" value="Genomic_DNA"/>
</dbReference>
<feature type="signal peptide" evidence="2">
    <location>
        <begin position="1"/>
        <end position="18"/>
    </location>
</feature>
<evidence type="ECO:0000313" key="4">
    <source>
        <dbReference type="Proteomes" id="UP001160625"/>
    </source>
</evidence>
<organism evidence="3 4">
    <name type="scientific">Sphingomonas oryzagri</name>
    <dbReference type="NCBI Taxonomy" id="3042314"/>
    <lineage>
        <taxon>Bacteria</taxon>
        <taxon>Pseudomonadati</taxon>
        <taxon>Pseudomonadota</taxon>
        <taxon>Alphaproteobacteria</taxon>
        <taxon>Sphingomonadales</taxon>
        <taxon>Sphingomonadaceae</taxon>
        <taxon>Sphingomonas</taxon>
    </lineage>
</organism>
<feature type="chain" id="PRO_5047216842" evidence="2">
    <location>
        <begin position="19"/>
        <end position="231"/>
    </location>
</feature>
<keyword evidence="2" id="KW-0732">Signal</keyword>
<reference evidence="3" key="1">
    <citation type="submission" date="2023-04" db="EMBL/GenBank/DDBJ databases">
        <title>Sphingomonas sp. MAHUQ-71 isolated from rice field.</title>
        <authorList>
            <person name="Huq M.A."/>
        </authorList>
    </citation>
    <scope>NUCLEOTIDE SEQUENCE</scope>
    <source>
        <strain evidence="3">MAHUQ-71</strain>
    </source>
</reference>
<feature type="compositionally biased region" description="Low complexity" evidence="1">
    <location>
        <begin position="67"/>
        <end position="82"/>
    </location>
</feature>
<accession>A0ABT6MW75</accession>
<keyword evidence="4" id="KW-1185">Reference proteome</keyword>
<proteinExistence type="predicted"/>
<name>A0ABT6MW75_9SPHN</name>
<feature type="compositionally biased region" description="Gly residues" evidence="1">
    <location>
        <begin position="83"/>
        <end position="113"/>
    </location>
</feature>
<protein>
    <submittedName>
        <fullName evidence="3">Uncharacterized protein</fullName>
    </submittedName>
</protein>
<dbReference type="RefSeq" id="WP_281042600.1">
    <property type="nucleotide sequence ID" value="NZ_JARYGZ010000001.1"/>
</dbReference>
<dbReference type="Proteomes" id="UP001160625">
    <property type="component" value="Unassembled WGS sequence"/>
</dbReference>
<feature type="compositionally biased region" description="Basic and acidic residues" evidence="1">
    <location>
        <begin position="142"/>
        <end position="157"/>
    </location>
</feature>
<gene>
    <name evidence="3" type="ORF">QGN17_00720</name>
</gene>
<sequence length="231" mass="24687">MYRPLFAVALLLPTAASAQSDPQPAPRQMPTYQDDDAQWRGGTSESYGTADLHHHVDQTPPPPPVPEGYGYDPYGAGTRQSGSGRGARNGSGARQGSGSTQGSGSGQDSGSGSGPQPAPADGWQTPKPYARSDQVDQGTPDDAAHRADRARTADLNRRPWRGYNAPAHSATADNPYAAEHARYQAALAAHAQDMQRYQYDQEEYQKRIAAWHRQTDACAQGYTYACGGGPD</sequence>
<evidence type="ECO:0000256" key="2">
    <source>
        <dbReference type="SAM" id="SignalP"/>
    </source>
</evidence>
<feature type="region of interest" description="Disordered" evidence="1">
    <location>
        <begin position="16"/>
        <end position="171"/>
    </location>
</feature>
<evidence type="ECO:0000256" key="1">
    <source>
        <dbReference type="SAM" id="MobiDB-lite"/>
    </source>
</evidence>